<dbReference type="PANTHER" id="PTHR46652">
    <property type="entry name" value="LEUCINE-RICH REPEAT AND IQ DOMAIN-CONTAINING PROTEIN 1-RELATED"/>
    <property type="match status" value="1"/>
</dbReference>
<feature type="region of interest" description="Disordered" evidence="3">
    <location>
        <begin position="308"/>
        <end position="411"/>
    </location>
</feature>
<proteinExistence type="predicted"/>
<sequence length="459" mass="50268">MSTPMEKPKIKKLTKKKVDEALDGKAVLELTGRGIETMDVHACDGLAAKKLDLSHNKLTRFNFSMTMNLTQLKITSNQLTDSGVADLSFCKALVTLDLSDNKLTRLPGASLRHCTSLKALVLTKNSITTLEWLPSMAQLTSLIVSNNRITEVSEKALGKVKNLVKLSMSAPRFVNSNDSQRSFSSHNKLKALSDTSVLKELSELRISNNQLTALPATLANNRSLKILDACNNAIDTWEGLESLGQLKQLKQLNLKGNPLCGLAADAATDKDEAEKKALDKKNKQYNFKMKRLFETLIIRDGNRILEKRTHGYVAPPKPDPAGKKRKRDDASDKVKKPKSEKSEKKSKSEKVEKKPKVESEEAPKPAEVPVGAEPEKPAKKAKSVAKEDLRSTAEAAVDPKKLKKVRGNKKEKAKFIKESGVLGVVQVKKAKAVKTKTPVDVAQLAATSDIGMGGDSAWD</sequence>
<keyword evidence="2" id="KW-0677">Repeat</keyword>
<dbReference type="EMBL" id="JNBR01000333">
    <property type="protein sequence ID" value="OQR95169.1"/>
    <property type="molecule type" value="Genomic_DNA"/>
</dbReference>
<dbReference type="SUPFAM" id="SSF52047">
    <property type="entry name" value="RNI-like"/>
    <property type="match status" value="1"/>
</dbReference>
<gene>
    <name evidence="4" type="ORF">ACHHYP_00233</name>
</gene>
<evidence type="ECO:0000256" key="2">
    <source>
        <dbReference type="ARBA" id="ARBA00022737"/>
    </source>
</evidence>
<dbReference type="OrthoDB" id="1517790at2759"/>
<evidence type="ECO:0000313" key="5">
    <source>
        <dbReference type="Proteomes" id="UP000243579"/>
    </source>
</evidence>
<keyword evidence="5" id="KW-1185">Reference proteome</keyword>
<dbReference type="SMART" id="SM00369">
    <property type="entry name" value="LRR_TYP"/>
    <property type="match status" value="4"/>
</dbReference>
<keyword evidence="1" id="KW-0433">Leucine-rich repeat</keyword>
<dbReference type="PANTHER" id="PTHR46652:SF7">
    <property type="entry name" value="LEUCINE-RICH REPEAT AND IQ DOMAIN-CONTAINING PROTEIN 1"/>
    <property type="match status" value="1"/>
</dbReference>
<dbReference type="Pfam" id="PF13855">
    <property type="entry name" value="LRR_8"/>
    <property type="match status" value="1"/>
</dbReference>
<evidence type="ECO:0000256" key="3">
    <source>
        <dbReference type="SAM" id="MobiDB-lite"/>
    </source>
</evidence>
<protein>
    <submittedName>
        <fullName evidence="4">Uncharacterized protein</fullName>
    </submittedName>
</protein>
<dbReference type="InterPro" id="IPR050836">
    <property type="entry name" value="SDS22/Internalin_LRR"/>
</dbReference>
<dbReference type="STRING" id="1202772.A0A1V9ZAZ7"/>
<dbReference type="InterPro" id="IPR032675">
    <property type="entry name" value="LRR_dom_sf"/>
</dbReference>
<evidence type="ECO:0000256" key="1">
    <source>
        <dbReference type="ARBA" id="ARBA00022614"/>
    </source>
</evidence>
<dbReference type="SMART" id="SM00364">
    <property type="entry name" value="LRR_BAC"/>
    <property type="match status" value="3"/>
</dbReference>
<dbReference type="PROSITE" id="PS51450">
    <property type="entry name" value="LRR"/>
    <property type="match status" value="2"/>
</dbReference>
<organism evidence="4 5">
    <name type="scientific">Achlya hypogyna</name>
    <name type="common">Oomycete</name>
    <name type="synonym">Protoachlya hypogyna</name>
    <dbReference type="NCBI Taxonomy" id="1202772"/>
    <lineage>
        <taxon>Eukaryota</taxon>
        <taxon>Sar</taxon>
        <taxon>Stramenopiles</taxon>
        <taxon>Oomycota</taxon>
        <taxon>Saprolegniomycetes</taxon>
        <taxon>Saprolegniales</taxon>
        <taxon>Achlyaceae</taxon>
        <taxon>Achlya</taxon>
    </lineage>
</organism>
<accession>A0A1V9ZAZ7</accession>
<dbReference type="AlphaFoldDB" id="A0A1V9ZAZ7"/>
<dbReference type="Gene3D" id="3.80.10.10">
    <property type="entry name" value="Ribonuclease Inhibitor"/>
    <property type="match status" value="2"/>
</dbReference>
<feature type="compositionally biased region" description="Basic and acidic residues" evidence="3">
    <location>
        <begin position="327"/>
        <end position="364"/>
    </location>
</feature>
<feature type="compositionally biased region" description="Basic and acidic residues" evidence="3">
    <location>
        <begin position="373"/>
        <end position="391"/>
    </location>
</feature>
<name>A0A1V9ZAZ7_ACHHY</name>
<dbReference type="Pfam" id="PF13516">
    <property type="entry name" value="LRR_6"/>
    <property type="match status" value="1"/>
</dbReference>
<dbReference type="InterPro" id="IPR001611">
    <property type="entry name" value="Leu-rich_rpt"/>
</dbReference>
<dbReference type="PRINTS" id="PR00019">
    <property type="entry name" value="LEURICHRPT"/>
</dbReference>
<comment type="caution">
    <text evidence="4">The sequence shown here is derived from an EMBL/GenBank/DDBJ whole genome shotgun (WGS) entry which is preliminary data.</text>
</comment>
<evidence type="ECO:0000313" key="4">
    <source>
        <dbReference type="EMBL" id="OQR95169.1"/>
    </source>
</evidence>
<reference evidence="4 5" key="1">
    <citation type="journal article" date="2014" name="Genome Biol. Evol.">
        <title>The secreted proteins of Achlya hypogyna and Thraustotheca clavata identify the ancestral oomycete secretome and reveal gene acquisitions by horizontal gene transfer.</title>
        <authorList>
            <person name="Misner I."/>
            <person name="Blouin N."/>
            <person name="Leonard G."/>
            <person name="Richards T.A."/>
            <person name="Lane C.E."/>
        </authorList>
    </citation>
    <scope>NUCLEOTIDE SEQUENCE [LARGE SCALE GENOMIC DNA]</scope>
    <source>
        <strain evidence="4 5">ATCC 48635</strain>
    </source>
</reference>
<dbReference type="InterPro" id="IPR003591">
    <property type="entry name" value="Leu-rich_rpt_typical-subtyp"/>
</dbReference>
<dbReference type="Proteomes" id="UP000243579">
    <property type="component" value="Unassembled WGS sequence"/>
</dbReference>